<gene>
    <name evidence="8" type="ORF">DM860_009987</name>
</gene>
<sequence>MSIRPAFHGGAGSSNSPPSTPPPSAAPPRIGDFDPDFVVILAALLCAVICALALAAVAHCAWIRRISGRDAAASPPHANRGLKKKILKSLPKVNFSPELAAEFSECAICLADFAAGDELRVLPQCGHGFHAGCVDTWLGSHSSCPSCRQLLVPPRCQKGGESPAATCSAVEYLADNRFAPNSVYHVNPFLP</sequence>
<keyword evidence="3" id="KW-0862">Zinc</keyword>
<dbReference type="PANTHER" id="PTHR45798:SF97">
    <property type="entry name" value="ALCOHOL-SENSITIVE RING FINGER PROTEIN 1"/>
    <property type="match status" value="1"/>
</dbReference>
<evidence type="ECO:0000313" key="9">
    <source>
        <dbReference type="Proteomes" id="UP000249390"/>
    </source>
</evidence>
<dbReference type="CDD" id="cd16461">
    <property type="entry name" value="RING-H2_EL5-like"/>
    <property type="match status" value="1"/>
</dbReference>
<keyword evidence="6" id="KW-0812">Transmembrane</keyword>
<evidence type="ECO:0000256" key="1">
    <source>
        <dbReference type="ARBA" id="ARBA00022723"/>
    </source>
</evidence>
<reference evidence="8 9" key="1">
    <citation type="submission" date="2018-06" db="EMBL/GenBank/DDBJ databases">
        <title>The Genome of Cuscuta australis (Dodder) Provides Insight into the Evolution of Plant Parasitism.</title>
        <authorList>
            <person name="Liu H."/>
        </authorList>
    </citation>
    <scope>NUCLEOTIDE SEQUENCE [LARGE SCALE GENOMIC DNA]</scope>
    <source>
        <strain evidence="9">cv. Yunnan</strain>
        <tissue evidence="8">Vines</tissue>
    </source>
</reference>
<keyword evidence="2 4" id="KW-0863">Zinc-finger</keyword>
<feature type="region of interest" description="Disordered" evidence="5">
    <location>
        <begin position="1"/>
        <end position="27"/>
    </location>
</feature>
<evidence type="ECO:0000256" key="3">
    <source>
        <dbReference type="ARBA" id="ARBA00022833"/>
    </source>
</evidence>
<dbReference type="InterPro" id="IPR001841">
    <property type="entry name" value="Znf_RING"/>
</dbReference>
<dbReference type="EMBL" id="NQVE01000161">
    <property type="protein sequence ID" value="RAL43205.1"/>
    <property type="molecule type" value="Genomic_DNA"/>
</dbReference>
<accession>A0A328DBR0</accession>
<dbReference type="InterPro" id="IPR013083">
    <property type="entry name" value="Znf_RING/FYVE/PHD"/>
</dbReference>
<proteinExistence type="predicted"/>
<evidence type="ECO:0000259" key="7">
    <source>
        <dbReference type="PROSITE" id="PS50089"/>
    </source>
</evidence>
<keyword evidence="6" id="KW-0472">Membrane</keyword>
<evidence type="ECO:0000256" key="2">
    <source>
        <dbReference type="ARBA" id="ARBA00022771"/>
    </source>
</evidence>
<dbReference type="AlphaFoldDB" id="A0A328DBR0"/>
<dbReference type="InterPro" id="IPR052788">
    <property type="entry name" value="RING-type_E3_ligase_ATL"/>
</dbReference>
<dbReference type="Pfam" id="PF13639">
    <property type="entry name" value="zf-RING_2"/>
    <property type="match status" value="1"/>
</dbReference>
<protein>
    <recommendedName>
        <fullName evidence="7">RING-type domain-containing protein</fullName>
    </recommendedName>
</protein>
<dbReference type="SUPFAM" id="SSF57850">
    <property type="entry name" value="RING/U-box"/>
    <property type="match status" value="1"/>
</dbReference>
<dbReference type="PANTHER" id="PTHR45798">
    <property type="entry name" value="RING-H2 FINGER PROTEIN ATL61-RELATED-RELATED"/>
    <property type="match status" value="1"/>
</dbReference>
<dbReference type="Gene3D" id="3.30.40.10">
    <property type="entry name" value="Zinc/RING finger domain, C3HC4 (zinc finger)"/>
    <property type="match status" value="1"/>
</dbReference>
<evidence type="ECO:0000313" key="8">
    <source>
        <dbReference type="EMBL" id="RAL43205.1"/>
    </source>
</evidence>
<evidence type="ECO:0000256" key="6">
    <source>
        <dbReference type="SAM" id="Phobius"/>
    </source>
</evidence>
<comment type="caution">
    <text evidence="8">The sequence shown here is derived from an EMBL/GenBank/DDBJ whole genome shotgun (WGS) entry which is preliminary data.</text>
</comment>
<evidence type="ECO:0000256" key="5">
    <source>
        <dbReference type="SAM" id="MobiDB-lite"/>
    </source>
</evidence>
<keyword evidence="1" id="KW-0479">Metal-binding</keyword>
<feature type="domain" description="RING-type" evidence="7">
    <location>
        <begin position="106"/>
        <end position="148"/>
    </location>
</feature>
<keyword evidence="6" id="KW-1133">Transmembrane helix</keyword>
<dbReference type="GO" id="GO:0008270">
    <property type="term" value="F:zinc ion binding"/>
    <property type="evidence" value="ECO:0007669"/>
    <property type="project" value="UniProtKB-KW"/>
</dbReference>
<dbReference type="Proteomes" id="UP000249390">
    <property type="component" value="Unassembled WGS sequence"/>
</dbReference>
<keyword evidence="9" id="KW-1185">Reference proteome</keyword>
<dbReference type="PROSITE" id="PS50089">
    <property type="entry name" value="ZF_RING_2"/>
    <property type="match status" value="1"/>
</dbReference>
<feature type="transmembrane region" description="Helical" evidence="6">
    <location>
        <begin position="37"/>
        <end position="62"/>
    </location>
</feature>
<dbReference type="SMART" id="SM00184">
    <property type="entry name" value="RING"/>
    <property type="match status" value="1"/>
</dbReference>
<name>A0A328DBR0_9ASTE</name>
<evidence type="ECO:0000256" key="4">
    <source>
        <dbReference type="PROSITE-ProRule" id="PRU00175"/>
    </source>
</evidence>
<organism evidence="8 9">
    <name type="scientific">Cuscuta australis</name>
    <dbReference type="NCBI Taxonomy" id="267555"/>
    <lineage>
        <taxon>Eukaryota</taxon>
        <taxon>Viridiplantae</taxon>
        <taxon>Streptophyta</taxon>
        <taxon>Embryophyta</taxon>
        <taxon>Tracheophyta</taxon>
        <taxon>Spermatophyta</taxon>
        <taxon>Magnoliopsida</taxon>
        <taxon>eudicotyledons</taxon>
        <taxon>Gunneridae</taxon>
        <taxon>Pentapetalae</taxon>
        <taxon>asterids</taxon>
        <taxon>lamiids</taxon>
        <taxon>Solanales</taxon>
        <taxon>Convolvulaceae</taxon>
        <taxon>Cuscuteae</taxon>
        <taxon>Cuscuta</taxon>
        <taxon>Cuscuta subgen. Grammica</taxon>
        <taxon>Cuscuta sect. Cleistogrammica</taxon>
    </lineage>
</organism>